<comment type="catalytic activity">
    <reaction evidence="26">
        <text>NAD(+) + (ADP-D-ribosyl)n-acceptor = nicotinamide + (ADP-D-ribosyl)n+1-acceptor + H(+).</text>
        <dbReference type="EC" id="2.4.2.30"/>
    </reaction>
</comment>
<dbReference type="InterPro" id="IPR001357">
    <property type="entry name" value="BRCT_dom"/>
</dbReference>
<evidence type="ECO:0000256" key="11">
    <source>
        <dbReference type="ARBA" id="ARBA00022695"/>
    </source>
</evidence>
<dbReference type="InterPro" id="IPR049296">
    <property type="entry name" value="PARP1-like_PADR1_N"/>
</dbReference>
<feature type="domain" description="BRCT" evidence="33">
    <location>
        <begin position="397"/>
        <end position="472"/>
    </location>
</feature>
<keyword evidence="10 30" id="KW-0808">Transferase</keyword>
<evidence type="ECO:0000259" key="33">
    <source>
        <dbReference type="PROSITE" id="PS50172"/>
    </source>
</evidence>
<evidence type="ECO:0000256" key="17">
    <source>
        <dbReference type="ARBA" id="ARBA00022859"/>
    </source>
</evidence>
<evidence type="ECO:0000256" key="25">
    <source>
        <dbReference type="ARBA" id="ARBA00024347"/>
    </source>
</evidence>
<keyword evidence="4" id="KW-0158">Chromosome</keyword>
<reference evidence="37" key="2">
    <citation type="submission" date="2021-01" db="UniProtKB">
        <authorList>
            <consortium name="EnsemblMetazoa"/>
        </authorList>
    </citation>
    <scope>IDENTIFICATION</scope>
</reference>
<evidence type="ECO:0000256" key="23">
    <source>
        <dbReference type="ARBA" id="ARBA00024159"/>
    </source>
</evidence>
<dbReference type="GO" id="GO:0003677">
    <property type="term" value="F:DNA binding"/>
    <property type="evidence" value="ECO:0007669"/>
    <property type="project" value="UniProtKB-KW"/>
</dbReference>
<evidence type="ECO:0000256" key="26">
    <source>
        <dbReference type="ARBA" id="ARBA00033987"/>
    </source>
</evidence>
<evidence type="ECO:0000256" key="19">
    <source>
        <dbReference type="ARBA" id="ARBA00023027"/>
    </source>
</evidence>
<dbReference type="CDD" id="cd08001">
    <property type="entry name" value="WGR_PARP1_like"/>
    <property type="match status" value="1"/>
</dbReference>
<dbReference type="InterPro" id="IPR012982">
    <property type="entry name" value="PARP1-like_PADR1_Zn_ribbon"/>
</dbReference>
<keyword evidence="38" id="KW-1185">Reference proteome</keyword>
<dbReference type="SUPFAM" id="SSF52113">
    <property type="entry name" value="BRCT domain"/>
    <property type="match status" value="1"/>
</dbReference>
<dbReference type="SMART" id="SM00292">
    <property type="entry name" value="BRCT"/>
    <property type="match status" value="1"/>
</dbReference>
<dbReference type="InterPro" id="IPR008288">
    <property type="entry name" value="PARP"/>
</dbReference>
<dbReference type="PANTHER" id="PTHR10459">
    <property type="entry name" value="DNA LIGASE"/>
    <property type="match status" value="1"/>
</dbReference>
<dbReference type="InterPro" id="IPR038650">
    <property type="entry name" value="PADR1_C_dom_sf"/>
</dbReference>
<evidence type="ECO:0000313" key="37">
    <source>
        <dbReference type="EnsemblMetazoa" id="XP_030854208"/>
    </source>
</evidence>
<evidence type="ECO:0000256" key="1">
    <source>
        <dbReference type="ARBA" id="ARBA00004286"/>
    </source>
</evidence>
<accession>A0A7M7PTF6</accession>
<evidence type="ECO:0000256" key="22">
    <source>
        <dbReference type="ARBA" id="ARBA00023242"/>
    </source>
</evidence>
<dbReference type="InterPro" id="IPR050800">
    <property type="entry name" value="ARTD/PARP"/>
</dbReference>
<keyword evidence="18" id="KW-0805">Transcription regulation</keyword>
<evidence type="ECO:0000256" key="27">
    <source>
        <dbReference type="ARBA" id="ARBA00048241"/>
    </source>
</evidence>
<dbReference type="InterPro" id="IPR036957">
    <property type="entry name" value="Znf_PARP_sf"/>
</dbReference>
<dbReference type="SMART" id="SM01335">
    <property type="entry name" value="PADR1"/>
    <property type="match status" value="1"/>
</dbReference>
<comment type="catalytic activity">
    <reaction evidence="23">
        <text>L-glutamyl-[protein] + NAD(+) = 5-O-(ADP-D-ribosyl)-L-glutamyl-[protein] + nicotinamide</text>
        <dbReference type="Rhea" id="RHEA:58224"/>
        <dbReference type="Rhea" id="RHEA-COMP:10208"/>
        <dbReference type="Rhea" id="RHEA-COMP:15089"/>
        <dbReference type="ChEBI" id="CHEBI:17154"/>
        <dbReference type="ChEBI" id="CHEBI:29973"/>
        <dbReference type="ChEBI" id="CHEBI:57540"/>
        <dbReference type="ChEBI" id="CHEBI:142540"/>
    </reaction>
    <physiologicalReaction direction="left-to-right" evidence="23">
        <dbReference type="Rhea" id="RHEA:58225"/>
    </physiologicalReaction>
</comment>
<dbReference type="GO" id="GO:0005829">
    <property type="term" value="C:cytosol"/>
    <property type="evidence" value="ECO:0007669"/>
    <property type="project" value="UniProtKB-SubCell"/>
</dbReference>
<dbReference type="CDD" id="cd01437">
    <property type="entry name" value="parp_like"/>
    <property type="match status" value="1"/>
</dbReference>
<keyword evidence="12" id="KW-0479">Metal-binding</keyword>
<dbReference type="PANTHER" id="PTHR10459:SF112">
    <property type="entry name" value="POLY [ADP-RIBOSE] POLYMERASE 1"/>
    <property type="match status" value="1"/>
</dbReference>
<dbReference type="SUPFAM" id="SSF142921">
    <property type="entry name" value="WGR domain-like"/>
    <property type="match status" value="1"/>
</dbReference>
<dbReference type="PROSITE" id="PS51059">
    <property type="entry name" value="PARP_CATALYTIC"/>
    <property type="match status" value="1"/>
</dbReference>
<organism evidence="37 38">
    <name type="scientific">Strongylocentrotus purpuratus</name>
    <name type="common">Purple sea urchin</name>
    <dbReference type="NCBI Taxonomy" id="7668"/>
    <lineage>
        <taxon>Eukaryota</taxon>
        <taxon>Metazoa</taxon>
        <taxon>Echinodermata</taxon>
        <taxon>Eleutherozoa</taxon>
        <taxon>Echinozoa</taxon>
        <taxon>Echinoidea</taxon>
        <taxon>Euechinoidea</taxon>
        <taxon>Echinacea</taxon>
        <taxon>Camarodonta</taxon>
        <taxon>Echinidea</taxon>
        <taxon>Strongylocentrotidae</taxon>
        <taxon>Strongylocentrotus</taxon>
    </lineage>
</organism>
<sequence>MADGSSKDLPFRVEYAKSNRASCKSCRNKIDKESLRLAKMVQSPVFDGKIPNWFHYHCFFKKNKPESQADIGGFPSLRWDDQQRIKETLSGKETGGALKSADPDAEVDTITTLAQFIVGYASSGRAQCHGSGCSEKIAMKTVRIALLKPMEEHLDYGPTPCWYHVDCFVNAKHKENDYTEWPANGKASMLTDFNLLKDTDKKMLEEKFKKAMPKTKGQGKGKTDPPPAKKAAPKISKLDRDLKTQNDQLWAIRDQLYRWVKNNGLKDILEANDQLVPPGESRLLDSVADGMMFGALEKCPECENGQLVVSSSGLSFKCTGNLTSWTKCQYRSKDVPRSKTWHIPEYLKEDIDYLKNFKFVAYNKGKRLFPEEEEGASTSAASQDGAGDGKRKIVKKPEDKALYNCTIVLHGKLSKSNKQLKTTIQDLGGEVATKITPETACVISNEAEVKKMNKKMKEAESNDVHVVSEDFLDAVKNGGAALMITQHSISTWGSDPTTRIADTVAGQLPTKSIGQLQREKDESKFTSVMPKTSKMQLKGGAVVEDQNLGHATHVHKEKGVLYSATLGLVDISRGTNSYYKLQLIKHDSQAKYWVYRSWGRVGTTIGGSKSEHYGSDLAGAKEMFKNTYLEKTGNKFGAKNPIKHPMKFFPLDISYDEEEERITSSKERAGKTSQLPKQIQSLMKMIFDLEELKKTMLEFEIDLEKMPLGKLSKKQIEDAYRVLTDLQKLLTDKAPRSGILDASNQFYTLIPHNFGLKSIPLLDSLDIIQAKTQMLDSLLDIEIAYSMLKETGEAGVDPIDVHYQKLKCPMEVVDKKSDEFKLIKEYTDNTHAATHNWYRLSVEEVFRINRDGEGTRFKPFKKLHNRQLLWHGSRKTNFGGILSQGLRIAPPEAPATGYMFGKGLYFADMVTKSANYCYANASSNIGLMILSDVALGDMYELYGAKGMSKPPAGKHSTKGLGRTCPDPSGLVTIEDNLQVPMGKGCDSNINNTSLLYNEYIVYDVAQVQMRYLIKMKFNYNC</sequence>
<comment type="catalytic activity">
    <reaction evidence="29">
        <text>L-seryl-[protein] + NAD(+) = O-(ADP-D-ribosyl)-L-seryl-[protein] + nicotinamide + H(+)</text>
        <dbReference type="Rhea" id="RHEA:58232"/>
        <dbReference type="Rhea" id="RHEA-COMP:9863"/>
        <dbReference type="Rhea" id="RHEA-COMP:15091"/>
        <dbReference type="ChEBI" id="CHEBI:15378"/>
        <dbReference type="ChEBI" id="CHEBI:17154"/>
        <dbReference type="ChEBI" id="CHEBI:29999"/>
        <dbReference type="ChEBI" id="CHEBI:57540"/>
        <dbReference type="ChEBI" id="CHEBI:142556"/>
    </reaction>
    <physiologicalReaction direction="left-to-right" evidence="29">
        <dbReference type="Rhea" id="RHEA:58233"/>
    </physiologicalReaction>
</comment>
<dbReference type="OMA" id="MNFKYKY"/>
<evidence type="ECO:0000259" key="32">
    <source>
        <dbReference type="PROSITE" id="PS50064"/>
    </source>
</evidence>
<dbReference type="PIRSF" id="PIRSF000489">
    <property type="entry name" value="NAD_ADPRT"/>
    <property type="match status" value="1"/>
</dbReference>
<evidence type="ECO:0000256" key="5">
    <source>
        <dbReference type="ARBA" id="ARBA00022490"/>
    </source>
</evidence>
<evidence type="ECO:0000256" key="21">
    <source>
        <dbReference type="ARBA" id="ARBA00023163"/>
    </source>
</evidence>
<dbReference type="PROSITE" id="PS50172">
    <property type="entry name" value="BRCT"/>
    <property type="match status" value="1"/>
</dbReference>
<dbReference type="FunFam" id="1.20.142.10:FF:000001">
    <property type="entry name" value="Poly [ADP-ribose] polymerase"/>
    <property type="match status" value="1"/>
</dbReference>
<evidence type="ECO:0000256" key="20">
    <source>
        <dbReference type="ARBA" id="ARBA00023125"/>
    </source>
</evidence>
<evidence type="ECO:0000256" key="16">
    <source>
        <dbReference type="ARBA" id="ARBA00022833"/>
    </source>
</evidence>
<dbReference type="KEGG" id="spu:752216"/>
<evidence type="ECO:0000256" key="9">
    <source>
        <dbReference type="ARBA" id="ARBA00022676"/>
    </source>
</evidence>
<keyword evidence="11" id="KW-0548">Nucleotidyltransferase</keyword>
<dbReference type="InterPro" id="IPR036930">
    <property type="entry name" value="WGR_dom_sf"/>
</dbReference>
<evidence type="ECO:0000256" key="29">
    <source>
        <dbReference type="ARBA" id="ARBA00048575"/>
    </source>
</evidence>
<dbReference type="FunFam" id="2.20.25.630:FF:000001">
    <property type="entry name" value="Poly [ADP-ribose] polymerase"/>
    <property type="match status" value="1"/>
</dbReference>
<dbReference type="CTD" id="142"/>
<feature type="domain" description="PARP catalytic" evidence="34">
    <location>
        <begin position="797"/>
        <end position="1021"/>
    </location>
</feature>
<dbReference type="Pfam" id="PF08063">
    <property type="entry name" value="Zn_ribbon_PADR1"/>
    <property type="match status" value="1"/>
</dbReference>
<keyword evidence="6" id="KW-1017">Isopeptide bond</keyword>
<dbReference type="GeneID" id="752216"/>
<evidence type="ECO:0000313" key="38">
    <source>
        <dbReference type="Proteomes" id="UP000007110"/>
    </source>
</evidence>
<evidence type="ECO:0000256" key="2">
    <source>
        <dbReference type="ARBA" id="ARBA00004514"/>
    </source>
</evidence>
<dbReference type="SUPFAM" id="SSF47587">
    <property type="entry name" value="Domain of poly(ADP-ribose) polymerase"/>
    <property type="match status" value="1"/>
</dbReference>
<dbReference type="GO" id="GO:0051287">
    <property type="term" value="F:NAD binding"/>
    <property type="evidence" value="ECO:0007669"/>
    <property type="project" value="InterPro"/>
</dbReference>
<dbReference type="InterPro" id="IPR012317">
    <property type="entry name" value="Poly(ADP-ribose)pol_cat_dom"/>
</dbReference>
<dbReference type="Pfam" id="PF00645">
    <property type="entry name" value="zf-PARP"/>
    <property type="match status" value="2"/>
</dbReference>
<dbReference type="GO" id="GO:0003950">
    <property type="term" value="F:NAD+ poly-ADP-ribosyltransferase activity"/>
    <property type="evidence" value="ECO:0000318"/>
    <property type="project" value="GO_Central"/>
</dbReference>
<evidence type="ECO:0000256" key="15">
    <source>
        <dbReference type="ARBA" id="ARBA00022771"/>
    </source>
</evidence>
<keyword evidence="20" id="KW-0238">DNA-binding</keyword>
<dbReference type="EnsemblMetazoa" id="XM_030998348">
    <property type="protein sequence ID" value="XP_030854208"/>
    <property type="gene ID" value="LOC752216"/>
</dbReference>
<comment type="catalytic activity">
    <reaction evidence="28">
        <text>L-tyrosyl-[protein] + NAD(+) = O-(ADP-D-ribosyl)-L-tyrosyl-[protein] + nicotinamide + H(+)</text>
        <dbReference type="Rhea" id="RHEA:58236"/>
        <dbReference type="Rhea" id="RHEA-COMP:10136"/>
        <dbReference type="Rhea" id="RHEA-COMP:15092"/>
        <dbReference type="ChEBI" id="CHEBI:15378"/>
        <dbReference type="ChEBI" id="CHEBI:17154"/>
        <dbReference type="ChEBI" id="CHEBI:46858"/>
        <dbReference type="ChEBI" id="CHEBI:57540"/>
        <dbReference type="ChEBI" id="CHEBI:142557"/>
    </reaction>
    <physiologicalReaction direction="left-to-right" evidence="28">
        <dbReference type="Rhea" id="RHEA:58237"/>
    </physiologicalReaction>
</comment>
<keyword evidence="9 30" id="KW-0328">Glycosyltransferase</keyword>
<dbReference type="FunFam" id="3.90.228.10:FF:000002">
    <property type="entry name" value="Poly [ADP-ribose] polymerase"/>
    <property type="match status" value="1"/>
</dbReference>
<evidence type="ECO:0000256" key="10">
    <source>
        <dbReference type="ARBA" id="ARBA00022679"/>
    </source>
</evidence>
<keyword evidence="16" id="KW-0862">Zinc</keyword>
<dbReference type="OrthoDB" id="429950at2759"/>
<dbReference type="InterPro" id="IPR008893">
    <property type="entry name" value="WGR_domain"/>
</dbReference>
<dbReference type="GO" id="GO:0045087">
    <property type="term" value="P:innate immune response"/>
    <property type="evidence" value="ECO:0007669"/>
    <property type="project" value="UniProtKB-KW"/>
</dbReference>
<dbReference type="SMART" id="SM01336">
    <property type="entry name" value="zf-PARP"/>
    <property type="match status" value="2"/>
</dbReference>
<evidence type="ECO:0000256" key="8">
    <source>
        <dbReference type="ARBA" id="ARBA00022588"/>
    </source>
</evidence>
<keyword evidence="21" id="KW-0804">Transcription</keyword>
<keyword evidence="7" id="KW-0021">Allosteric enzyme</keyword>
<dbReference type="Pfam" id="PF00533">
    <property type="entry name" value="BRCT"/>
    <property type="match status" value="1"/>
</dbReference>
<dbReference type="InterPro" id="IPR004102">
    <property type="entry name" value="Poly(ADP-ribose)pol_reg_dom"/>
</dbReference>
<dbReference type="GO" id="GO:0005730">
    <property type="term" value="C:nucleolus"/>
    <property type="evidence" value="ECO:0000318"/>
    <property type="project" value="GO_Central"/>
</dbReference>
<evidence type="ECO:0000256" key="6">
    <source>
        <dbReference type="ARBA" id="ARBA00022499"/>
    </source>
</evidence>
<dbReference type="CDD" id="cd17747">
    <property type="entry name" value="BRCT_PARP1"/>
    <property type="match status" value="1"/>
</dbReference>
<dbReference type="GO" id="GO:0016779">
    <property type="term" value="F:nucleotidyltransferase activity"/>
    <property type="evidence" value="ECO:0007669"/>
    <property type="project" value="UniProtKB-KW"/>
</dbReference>
<dbReference type="GO" id="GO:0006302">
    <property type="term" value="P:double-strand break repair"/>
    <property type="evidence" value="ECO:0000318"/>
    <property type="project" value="GO_Central"/>
</dbReference>
<evidence type="ECO:0000256" key="24">
    <source>
        <dbReference type="ARBA" id="ARBA00024164"/>
    </source>
</evidence>
<keyword evidence="13" id="KW-0677">Repeat</keyword>
<dbReference type="Gene3D" id="2.20.25.630">
    <property type="match status" value="1"/>
</dbReference>
<dbReference type="PROSITE" id="PS51977">
    <property type="entry name" value="WGR"/>
    <property type="match status" value="1"/>
</dbReference>
<proteinExistence type="inferred from homology"/>
<comment type="catalytic activity">
    <reaction evidence="24">
        <text>L-aspartyl-[protein] + NAD(+) = 4-O-(ADP-D-ribosyl)-L-aspartyl-[protein] + nicotinamide</text>
        <dbReference type="Rhea" id="RHEA:54424"/>
        <dbReference type="Rhea" id="RHEA-COMP:9867"/>
        <dbReference type="Rhea" id="RHEA-COMP:13832"/>
        <dbReference type="ChEBI" id="CHEBI:17154"/>
        <dbReference type="ChEBI" id="CHEBI:29961"/>
        <dbReference type="ChEBI" id="CHEBI:57540"/>
        <dbReference type="ChEBI" id="CHEBI:138102"/>
    </reaction>
    <physiologicalReaction direction="left-to-right" evidence="24">
        <dbReference type="Rhea" id="RHEA:54425"/>
    </physiologicalReaction>
</comment>
<comment type="subcellular location">
    <subcellularLocation>
        <location evidence="1">Chromosome</location>
    </subcellularLocation>
    <subcellularLocation>
        <location evidence="2">Cytoplasm</location>
        <location evidence="2">Cytosol</location>
    </subcellularLocation>
    <subcellularLocation>
        <location evidence="3">Nucleus</location>
        <location evidence="3">Nucleolus</location>
    </subcellularLocation>
</comment>
<keyword evidence="14" id="KW-0013">ADP-ribosylation</keyword>
<dbReference type="SMART" id="SM00773">
    <property type="entry name" value="WGR"/>
    <property type="match status" value="1"/>
</dbReference>
<keyword evidence="5" id="KW-0963">Cytoplasm</keyword>
<dbReference type="InterPro" id="IPR036616">
    <property type="entry name" value="Poly(ADP-ribose)pol_reg_dom_sf"/>
</dbReference>
<dbReference type="InterPro" id="IPR036420">
    <property type="entry name" value="BRCT_dom_sf"/>
</dbReference>
<comment type="similarity">
    <text evidence="25">Belongs to the ARTD/PARP family.</text>
</comment>
<comment type="catalytic activity">
    <reaction evidence="27">
        <text>L-histidyl-[protein] + NAD(+) = N(tele)-(ADP-D-ribosyl)-L-histidyl-[protein] + nicotinamide + H(+)</text>
        <dbReference type="Rhea" id="RHEA:72071"/>
        <dbReference type="Rhea" id="RHEA-COMP:9745"/>
        <dbReference type="Rhea" id="RHEA-COMP:18085"/>
        <dbReference type="ChEBI" id="CHEBI:15378"/>
        <dbReference type="ChEBI" id="CHEBI:17154"/>
        <dbReference type="ChEBI" id="CHEBI:29979"/>
        <dbReference type="ChEBI" id="CHEBI:57540"/>
        <dbReference type="ChEBI" id="CHEBI:191398"/>
    </reaction>
    <physiologicalReaction direction="left-to-right" evidence="27">
        <dbReference type="Rhea" id="RHEA:72072"/>
    </physiologicalReaction>
</comment>
<dbReference type="FunCoup" id="A0A7M7PTF6">
    <property type="interactions" value="1655"/>
</dbReference>
<keyword evidence="19 30" id="KW-0520">NAD</keyword>
<feature type="domain" description="WGR" evidence="36">
    <location>
        <begin position="551"/>
        <end position="648"/>
    </location>
</feature>
<evidence type="ECO:0000256" key="14">
    <source>
        <dbReference type="ARBA" id="ARBA00022765"/>
    </source>
</evidence>
<dbReference type="Pfam" id="PF21728">
    <property type="entry name" value="PADR1_N"/>
    <property type="match status" value="1"/>
</dbReference>
<keyword evidence="8" id="KW-0399">Innate immunity</keyword>
<evidence type="ECO:0000259" key="36">
    <source>
        <dbReference type="PROSITE" id="PS51977"/>
    </source>
</evidence>
<name>A0A7M7PTF6_STRPU</name>
<feature type="domain" description="PARP-type" evidence="32">
    <location>
        <begin position="116"/>
        <end position="212"/>
    </location>
</feature>
<dbReference type="Gene3D" id="3.40.50.10190">
    <property type="entry name" value="BRCT domain"/>
    <property type="match status" value="1"/>
</dbReference>
<feature type="region of interest" description="Disordered" evidence="31">
    <location>
        <begin position="211"/>
        <end position="238"/>
    </location>
</feature>
<dbReference type="AlphaFoldDB" id="A0A7M7PTF6"/>
<evidence type="ECO:0000256" key="7">
    <source>
        <dbReference type="ARBA" id="ARBA00022533"/>
    </source>
</evidence>
<dbReference type="Proteomes" id="UP000007110">
    <property type="component" value="Unassembled WGS sequence"/>
</dbReference>
<dbReference type="Gene3D" id="3.90.228.10">
    <property type="match status" value="1"/>
</dbReference>
<dbReference type="FunFam" id="1.10.20.130:FF:000001">
    <property type="entry name" value="Poly [ADP-ribose] polymerase"/>
    <property type="match status" value="1"/>
</dbReference>
<dbReference type="Gene3D" id="1.20.142.10">
    <property type="entry name" value="Poly(ADP-ribose) polymerase, regulatory domain"/>
    <property type="match status" value="1"/>
</dbReference>
<evidence type="ECO:0000256" key="3">
    <source>
        <dbReference type="ARBA" id="ARBA00004604"/>
    </source>
</evidence>
<evidence type="ECO:0000259" key="34">
    <source>
        <dbReference type="PROSITE" id="PS51059"/>
    </source>
</evidence>
<keyword evidence="15" id="KW-0863">Zinc-finger</keyword>
<feature type="domain" description="PARP-type" evidence="32">
    <location>
        <begin position="11"/>
        <end position="93"/>
    </location>
</feature>
<protein>
    <recommendedName>
        <fullName evidence="30">Poly [ADP-ribose] polymerase</fullName>
        <shortName evidence="30">PARP</shortName>
        <ecNumber evidence="30">2.4.2.-</ecNumber>
    </recommendedName>
</protein>
<dbReference type="PROSITE" id="PS51060">
    <property type="entry name" value="PARP_ALPHA_HD"/>
    <property type="match status" value="1"/>
</dbReference>
<reference evidence="38" key="1">
    <citation type="submission" date="2015-02" db="EMBL/GenBank/DDBJ databases">
        <title>Genome sequencing for Strongylocentrotus purpuratus.</title>
        <authorList>
            <person name="Murali S."/>
            <person name="Liu Y."/>
            <person name="Vee V."/>
            <person name="English A."/>
            <person name="Wang M."/>
            <person name="Skinner E."/>
            <person name="Han Y."/>
            <person name="Muzny D.M."/>
            <person name="Worley K.C."/>
            <person name="Gibbs R.A."/>
        </authorList>
    </citation>
    <scope>NUCLEOTIDE SEQUENCE</scope>
</reference>
<evidence type="ECO:0000256" key="4">
    <source>
        <dbReference type="ARBA" id="ARBA00022454"/>
    </source>
</evidence>
<dbReference type="PROSITE" id="PS00347">
    <property type="entry name" value="ZF_PARP_1"/>
    <property type="match status" value="1"/>
</dbReference>
<dbReference type="GO" id="GO:0008270">
    <property type="term" value="F:zinc ion binding"/>
    <property type="evidence" value="ECO:0007669"/>
    <property type="project" value="UniProtKB-KW"/>
</dbReference>
<dbReference type="SUPFAM" id="SSF57716">
    <property type="entry name" value="Glucocorticoid receptor-like (DNA-binding domain)"/>
    <property type="match status" value="2"/>
</dbReference>
<dbReference type="PROSITE" id="PS52007">
    <property type="entry name" value="PADR1"/>
    <property type="match status" value="1"/>
</dbReference>
<dbReference type="PROSITE" id="PS50064">
    <property type="entry name" value="ZF_PARP_2"/>
    <property type="match status" value="2"/>
</dbReference>
<dbReference type="Gene3D" id="1.10.20.130">
    <property type="match status" value="1"/>
</dbReference>
<dbReference type="SUPFAM" id="SSF56399">
    <property type="entry name" value="ADP-ribosylation"/>
    <property type="match status" value="1"/>
</dbReference>
<feature type="domain" description="PARP alpha-helical" evidence="35">
    <location>
        <begin position="672"/>
        <end position="789"/>
    </location>
</feature>
<dbReference type="Pfam" id="PF00644">
    <property type="entry name" value="PARP"/>
    <property type="match status" value="1"/>
</dbReference>
<dbReference type="EC" id="2.4.2.-" evidence="30"/>
<dbReference type="Gene3D" id="3.30.1740.10">
    <property type="entry name" value="Zinc finger, PARP-type"/>
    <property type="match status" value="2"/>
</dbReference>
<evidence type="ECO:0000256" key="31">
    <source>
        <dbReference type="SAM" id="MobiDB-lite"/>
    </source>
</evidence>
<dbReference type="InParanoid" id="A0A7M7PTF6"/>
<dbReference type="FunFam" id="3.40.50.10190:FF:000051">
    <property type="entry name" value="Poly [ADP-ribose] polymerase"/>
    <property type="match status" value="1"/>
</dbReference>
<dbReference type="Pfam" id="PF02877">
    <property type="entry name" value="PARP_reg"/>
    <property type="match status" value="1"/>
</dbReference>
<evidence type="ECO:0000256" key="13">
    <source>
        <dbReference type="ARBA" id="ARBA00022737"/>
    </source>
</evidence>
<dbReference type="GO" id="GO:0005694">
    <property type="term" value="C:chromosome"/>
    <property type="evidence" value="ECO:0007669"/>
    <property type="project" value="UniProtKB-SubCell"/>
</dbReference>
<evidence type="ECO:0000259" key="35">
    <source>
        <dbReference type="PROSITE" id="PS51060"/>
    </source>
</evidence>
<evidence type="ECO:0000256" key="18">
    <source>
        <dbReference type="ARBA" id="ARBA00023015"/>
    </source>
</evidence>
<keyword evidence="17" id="KW-0391">Immunity</keyword>
<evidence type="ECO:0000256" key="12">
    <source>
        <dbReference type="ARBA" id="ARBA00022723"/>
    </source>
</evidence>
<dbReference type="RefSeq" id="XP_030854208.1">
    <property type="nucleotide sequence ID" value="XM_030998348.1"/>
</dbReference>
<keyword evidence="22" id="KW-0539">Nucleus</keyword>
<evidence type="ECO:0000256" key="28">
    <source>
        <dbReference type="ARBA" id="ARBA00048339"/>
    </source>
</evidence>
<dbReference type="Pfam" id="PF05406">
    <property type="entry name" value="WGR"/>
    <property type="match status" value="1"/>
</dbReference>
<evidence type="ECO:0000256" key="30">
    <source>
        <dbReference type="RuleBase" id="RU362114"/>
    </source>
</evidence>
<feature type="region of interest" description="Disordered" evidence="31">
    <location>
        <begin position="371"/>
        <end position="391"/>
    </location>
</feature>
<dbReference type="InterPro" id="IPR001510">
    <property type="entry name" value="Znf_PARP"/>
</dbReference>